<gene>
    <name evidence="2" type="ORF">DVH24_010072</name>
</gene>
<dbReference type="GO" id="GO:0048367">
    <property type="term" value="P:shoot system development"/>
    <property type="evidence" value="ECO:0007669"/>
    <property type="project" value="InterPro"/>
</dbReference>
<comment type="caution">
    <text evidence="2">The sequence shown here is derived from an EMBL/GenBank/DDBJ whole genome shotgun (WGS) entry which is preliminary data.</text>
</comment>
<dbReference type="InterPro" id="IPR004320">
    <property type="entry name" value="BPS1_pln"/>
</dbReference>
<protein>
    <submittedName>
        <fullName evidence="2">Uncharacterized protein</fullName>
    </submittedName>
</protein>
<dbReference type="Pfam" id="PF03087">
    <property type="entry name" value="BPS1"/>
    <property type="match status" value="3"/>
</dbReference>
<name>A0A498JS43_MALDO</name>
<evidence type="ECO:0000313" key="2">
    <source>
        <dbReference type="EMBL" id="RXH97747.1"/>
    </source>
</evidence>
<reference evidence="2 3" key="1">
    <citation type="submission" date="2018-10" db="EMBL/GenBank/DDBJ databases">
        <title>A high-quality apple genome assembly.</title>
        <authorList>
            <person name="Hu J."/>
        </authorList>
    </citation>
    <scope>NUCLEOTIDE SEQUENCE [LARGE SCALE GENOMIC DNA]</scope>
    <source>
        <strain evidence="3">cv. HFTH1</strain>
        <tissue evidence="2">Young leaf</tissue>
    </source>
</reference>
<dbReference type="PANTHER" id="PTHR33070:SF129">
    <property type="entry name" value="DUF241 DOMAIN PROTEIN"/>
    <property type="match status" value="1"/>
</dbReference>
<dbReference type="GO" id="GO:0048364">
    <property type="term" value="P:root development"/>
    <property type="evidence" value="ECO:0007669"/>
    <property type="project" value="InterPro"/>
</dbReference>
<proteinExistence type="predicted"/>
<feature type="compositionally biased region" description="Low complexity" evidence="1">
    <location>
        <begin position="405"/>
        <end position="415"/>
    </location>
</feature>
<feature type="region of interest" description="Disordered" evidence="1">
    <location>
        <begin position="395"/>
        <end position="415"/>
    </location>
</feature>
<dbReference type="AlphaFoldDB" id="A0A498JS43"/>
<evidence type="ECO:0000313" key="3">
    <source>
        <dbReference type="Proteomes" id="UP000290289"/>
    </source>
</evidence>
<evidence type="ECO:0000256" key="1">
    <source>
        <dbReference type="SAM" id="MobiDB-lite"/>
    </source>
</evidence>
<dbReference type="EMBL" id="RDQH01000331">
    <property type="protein sequence ID" value="RXH97747.1"/>
    <property type="molecule type" value="Genomic_DNA"/>
</dbReference>
<keyword evidence="3" id="KW-1185">Reference proteome</keyword>
<dbReference type="Proteomes" id="UP000290289">
    <property type="component" value="Chromosome 5"/>
</dbReference>
<sequence>MQGGESGALTSEVNKYLSSRKMNPKGIKNPSTYSSLTATMLESILSISGPKSKPSNWLSVYKRMQSKKVACDEETQVNEFAEVDAAFRTSKSHSQYQLENLESCIQDQEEGLESLFNEMAFHTRSNSFPSRPHPIVEEVYELLCRLRSSESTSTSSSSISHKLSNLKDLHDCVEKLLQLPLTQQSLAQEQNERWTNELLDGSIRLLDVCATVKDTLSQSKECVQDLQSIIRRRGGESALTSEVTKYLTSRKLVKKAIHKAMVNLRGMKNRSAFSSPNKDEETISIFSKLRDVEAVTREVFESLMSFISGPKSRSLVSKMMQSKRAACETETEVNEFSQVDAALHKSADNAQNQLEKLESCIQDQEEGLECLFRQLIKTRKKWLSTLALTASPQGHTRSLNKLRSSEATSTSSSSISHKLNGLQDLQDCVDRLLQLPLNQQALAQEQNEKYTNELLDGSIRLLDVCAIAKDAVLQTKECILDLQSIIRRTRGGESGTLTSEVNKYLSSRKILNRAIQKALKNLKGIKNRSTLSSLNKNQETIDIVIKLRDVETVTIMVLESVLSFISGPKPKPSSWSLVSKMMHLKKVACNEETEVNEFAEVDATLKTSKFHPQNQLENLESCIQDHEERLEGLFRQLIKTRVSFLNILNHKN</sequence>
<dbReference type="PANTHER" id="PTHR33070">
    <property type="entry name" value="OS06G0725500 PROTEIN"/>
    <property type="match status" value="1"/>
</dbReference>
<accession>A0A498JS43</accession>
<organism evidence="2 3">
    <name type="scientific">Malus domestica</name>
    <name type="common">Apple</name>
    <name type="synonym">Pyrus malus</name>
    <dbReference type="NCBI Taxonomy" id="3750"/>
    <lineage>
        <taxon>Eukaryota</taxon>
        <taxon>Viridiplantae</taxon>
        <taxon>Streptophyta</taxon>
        <taxon>Embryophyta</taxon>
        <taxon>Tracheophyta</taxon>
        <taxon>Spermatophyta</taxon>
        <taxon>Magnoliopsida</taxon>
        <taxon>eudicotyledons</taxon>
        <taxon>Gunneridae</taxon>
        <taxon>Pentapetalae</taxon>
        <taxon>rosids</taxon>
        <taxon>fabids</taxon>
        <taxon>Rosales</taxon>
        <taxon>Rosaceae</taxon>
        <taxon>Amygdaloideae</taxon>
        <taxon>Maleae</taxon>
        <taxon>Malus</taxon>
    </lineage>
</organism>